<feature type="compositionally biased region" description="Basic and acidic residues" evidence="2">
    <location>
        <begin position="773"/>
        <end position="783"/>
    </location>
</feature>
<dbReference type="EC" id="3.4.19.12" evidence="1"/>
<dbReference type="PANTHER" id="PTHR24006">
    <property type="entry name" value="UBIQUITIN CARBOXYL-TERMINAL HYDROLASE"/>
    <property type="match status" value="1"/>
</dbReference>
<dbReference type="GO" id="GO:0005634">
    <property type="term" value="C:nucleus"/>
    <property type="evidence" value="ECO:0007669"/>
    <property type="project" value="TreeGrafter"/>
</dbReference>
<dbReference type="PANTHER" id="PTHR24006:SF914">
    <property type="entry name" value="CARBOXYL-TERMINAL HYDROLASE, PUTATIVE-RELATED"/>
    <property type="match status" value="1"/>
</dbReference>
<dbReference type="Pfam" id="PF00443">
    <property type="entry name" value="UCH"/>
    <property type="match status" value="1"/>
</dbReference>
<dbReference type="PROSITE" id="PS00973">
    <property type="entry name" value="USP_2"/>
    <property type="match status" value="1"/>
</dbReference>
<name>A0A7S1QIG8_NEODS</name>
<comment type="similarity">
    <text evidence="1">Belongs to the peptidase C19 family.</text>
</comment>
<evidence type="ECO:0000313" key="4">
    <source>
        <dbReference type="EMBL" id="CAD9139498.1"/>
    </source>
</evidence>
<feature type="compositionally biased region" description="Acidic residues" evidence="2">
    <location>
        <begin position="503"/>
        <end position="528"/>
    </location>
</feature>
<dbReference type="InterPro" id="IPR050164">
    <property type="entry name" value="Peptidase_C19"/>
</dbReference>
<dbReference type="InterPro" id="IPR001394">
    <property type="entry name" value="Peptidase_C19_UCH"/>
</dbReference>
<evidence type="ECO:0000256" key="2">
    <source>
        <dbReference type="SAM" id="MobiDB-lite"/>
    </source>
</evidence>
<dbReference type="PROSITE" id="PS50235">
    <property type="entry name" value="USP_3"/>
    <property type="match status" value="1"/>
</dbReference>
<evidence type="ECO:0000256" key="1">
    <source>
        <dbReference type="RuleBase" id="RU366025"/>
    </source>
</evidence>
<gene>
    <name evidence="4" type="ORF">NDES1114_LOCUS26879</name>
</gene>
<dbReference type="Gene3D" id="3.90.70.10">
    <property type="entry name" value="Cysteine proteinases"/>
    <property type="match status" value="1"/>
</dbReference>
<dbReference type="SUPFAM" id="SSF54001">
    <property type="entry name" value="Cysteine proteinases"/>
    <property type="match status" value="1"/>
</dbReference>
<dbReference type="InterPro" id="IPR028889">
    <property type="entry name" value="USP"/>
</dbReference>
<dbReference type="PROSITE" id="PS00972">
    <property type="entry name" value="USP_1"/>
    <property type="match status" value="1"/>
</dbReference>
<organism evidence="4">
    <name type="scientific">Neobodo designis</name>
    <name type="common">Flagellated protozoan</name>
    <name type="synonym">Bodo designis</name>
    <dbReference type="NCBI Taxonomy" id="312471"/>
    <lineage>
        <taxon>Eukaryota</taxon>
        <taxon>Discoba</taxon>
        <taxon>Euglenozoa</taxon>
        <taxon>Kinetoplastea</taxon>
        <taxon>Metakinetoplastina</taxon>
        <taxon>Neobodonida</taxon>
        <taxon>Neobodo</taxon>
    </lineage>
</organism>
<feature type="region of interest" description="Disordered" evidence="2">
    <location>
        <begin position="712"/>
        <end position="821"/>
    </location>
</feature>
<feature type="compositionally biased region" description="Low complexity" evidence="2">
    <location>
        <begin position="452"/>
        <end position="466"/>
    </location>
</feature>
<proteinExistence type="inferred from homology"/>
<reference evidence="4" key="1">
    <citation type="submission" date="2021-01" db="EMBL/GenBank/DDBJ databases">
        <authorList>
            <person name="Corre E."/>
            <person name="Pelletier E."/>
            <person name="Niang G."/>
            <person name="Scheremetjew M."/>
            <person name="Finn R."/>
            <person name="Kale V."/>
            <person name="Holt S."/>
            <person name="Cochrane G."/>
            <person name="Meng A."/>
            <person name="Brown T."/>
            <person name="Cohen L."/>
        </authorList>
    </citation>
    <scope>NUCLEOTIDE SEQUENCE</scope>
    <source>
        <strain evidence="4">CCAP 1951/1</strain>
    </source>
</reference>
<accession>A0A7S1QIG8</accession>
<dbReference type="GO" id="GO:0005829">
    <property type="term" value="C:cytosol"/>
    <property type="evidence" value="ECO:0007669"/>
    <property type="project" value="TreeGrafter"/>
</dbReference>
<feature type="region of interest" description="Disordered" evidence="2">
    <location>
        <begin position="452"/>
        <end position="639"/>
    </location>
</feature>
<keyword evidence="1" id="KW-0378">Hydrolase</keyword>
<keyword evidence="1" id="KW-0833">Ubl conjugation pathway</keyword>
<protein>
    <recommendedName>
        <fullName evidence="1">Ubiquitin carboxyl-terminal hydrolase</fullName>
        <ecNumber evidence="1">3.4.19.12</ecNumber>
    </recommendedName>
</protein>
<dbReference type="EMBL" id="HBGF01040168">
    <property type="protein sequence ID" value="CAD9139498.1"/>
    <property type="molecule type" value="Transcribed_RNA"/>
</dbReference>
<feature type="region of interest" description="Disordered" evidence="2">
    <location>
        <begin position="653"/>
        <end position="676"/>
    </location>
</feature>
<feature type="compositionally biased region" description="Acidic residues" evidence="2">
    <location>
        <begin position="537"/>
        <end position="546"/>
    </location>
</feature>
<dbReference type="GO" id="GO:0016579">
    <property type="term" value="P:protein deubiquitination"/>
    <property type="evidence" value="ECO:0007669"/>
    <property type="project" value="InterPro"/>
</dbReference>
<keyword evidence="1" id="KW-0645">Protease</keyword>
<dbReference type="AlphaFoldDB" id="A0A7S1QIG8"/>
<feature type="compositionally biased region" description="Low complexity" evidence="2">
    <location>
        <begin position="50"/>
        <end position="62"/>
    </location>
</feature>
<comment type="catalytic activity">
    <reaction evidence="1">
        <text>Thiol-dependent hydrolysis of ester, thioester, amide, peptide and isopeptide bonds formed by the C-terminal Gly of ubiquitin (a 76-residue protein attached to proteins as an intracellular targeting signal).</text>
        <dbReference type="EC" id="3.4.19.12"/>
    </reaction>
</comment>
<sequence length="821" mass="89660">MSAATPVDLTTLSRELLPRRITFVRERVPDIAERPKKVINLNPKDAAAAARVAGAPSPSAPGGQNGVARAGGDFGPLPPNWDEEDPLFAVPEAVMVPIARAVSVRWPKVSGAGCGLQNLGNTCFMNSVLQAIAYTPPLATYLQNVERDRNSRTFDALGALGDVCRQIHAGGHRYAFKPSAIAGSLRTLLSHRHFRPGQQADAHEFAIRILDACQIALVKRLVPGRKLTSLAEYTSPLMRVIGGFLCSQVSWKREDELRSLRKMRSPQAEWVAREAHPRHYTSNTYEPSCILHLPVAGQTLDDCARKFCSLDKIDGYKTDRGGIVQVTRGTRLHRLPKVLIVHLKRFDNAMRKINKHIAFPAHDEVWDVAPYMTPQARQAGCQCTKYQLHAVVLHHGSSLGFGHYTAMVRAPNGIFYEADDGHVHNVPHGALKKAPAYMLFYVQVEDVKPPKAAASPATKPAQPSAADGLDFGVEVPEPAPQQKRASPRASPATRPAPPPVTSSDDEDAEEAEYEEDAEEEEAGDEEVASEPAATSSSDDEAAEEPEERPSFNLVGTSRARINHAAANVTPTHKPAKPPIADDESESEQEAAPKQQKTGAAPELDSDEEPIDDTPTGRIVPARLSAVAEDGTQSQPAVTMKKFRNAARGVVQLRKVHREPAKPEANDAEGTEPASVKKSLVEALRSAGEQPSALRKKAFQGTFAVAQRDQQYDAEFDKGRVKKTRAERRREAEAKGKLLPGQGLDGRNRFQEKTNIMVQRKARGEDWLDDAPAEAEHGNNDDRRHGRRGRSSSAHQGNGHRGGPPGKRNRAEGNKPRPKWRG</sequence>
<dbReference type="InterPro" id="IPR018200">
    <property type="entry name" value="USP_CS"/>
</dbReference>
<dbReference type="InterPro" id="IPR038765">
    <property type="entry name" value="Papain-like_cys_pep_sf"/>
</dbReference>
<keyword evidence="1" id="KW-0788">Thiol protease</keyword>
<dbReference type="GO" id="GO:0006508">
    <property type="term" value="P:proteolysis"/>
    <property type="evidence" value="ECO:0007669"/>
    <property type="project" value="UniProtKB-KW"/>
</dbReference>
<dbReference type="GO" id="GO:0004843">
    <property type="term" value="F:cysteine-type deubiquitinase activity"/>
    <property type="evidence" value="ECO:0007669"/>
    <property type="project" value="UniProtKB-UniRule"/>
</dbReference>
<feature type="region of interest" description="Disordered" evidence="2">
    <location>
        <begin position="50"/>
        <end position="76"/>
    </location>
</feature>
<evidence type="ECO:0000259" key="3">
    <source>
        <dbReference type="PROSITE" id="PS50235"/>
    </source>
</evidence>
<feature type="domain" description="USP" evidence="3">
    <location>
        <begin position="114"/>
        <end position="444"/>
    </location>
</feature>